<keyword evidence="3" id="KW-1185">Reference proteome</keyword>
<proteinExistence type="predicted"/>
<evidence type="ECO:0000313" key="2">
    <source>
        <dbReference type="EMBL" id="KGO63589.1"/>
    </source>
</evidence>
<gene>
    <name evidence="2" type="ORF">PITC_049710</name>
</gene>
<evidence type="ECO:0000256" key="1">
    <source>
        <dbReference type="SAM" id="MobiDB-lite"/>
    </source>
</evidence>
<dbReference type="EMBL" id="JQGA01001632">
    <property type="protein sequence ID" value="KGO63589.1"/>
    <property type="molecule type" value="Genomic_DNA"/>
</dbReference>
<dbReference type="OMA" id="NFWWQGG"/>
<dbReference type="OrthoDB" id="4250791at2759"/>
<organism evidence="2 3">
    <name type="scientific">Penicillium italicum</name>
    <name type="common">Blue mold</name>
    <dbReference type="NCBI Taxonomy" id="40296"/>
    <lineage>
        <taxon>Eukaryota</taxon>
        <taxon>Fungi</taxon>
        <taxon>Dikarya</taxon>
        <taxon>Ascomycota</taxon>
        <taxon>Pezizomycotina</taxon>
        <taxon>Eurotiomycetes</taxon>
        <taxon>Eurotiomycetidae</taxon>
        <taxon>Eurotiales</taxon>
        <taxon>Aspergillaceae</taxon>
        <taxon>Penicillium</taxon>
    </lineage>
</organism>
<feature type="region of interest" description="Disordered" evidence="1">
    <location>
        <begin position="1"/>
        <end position="21"/>
    </location>
</feature>
<dbReference type="AlphaFoldDB" id="A0A0A2K6X3"/>
<accession>A0A0A2K6X3</accession>
<evidence type="ECO:0000313" key="3">
    <source>
        <dbReference type="Proteomes" id="UP000030104"/>
    </source>
</evidence>
<protein>
    <submittedName>
        <fullName evidence="2">Uncharacterized protein</fullName>
    </submittedName>
</protein>
<comment type="caution">
    <text evidence="2">The sequence shown here is derived from an EMBL/GenBank/DDBJ whole genome shotgun (WGS) entry which is preliminary data.</text>
</comment>
<dbReference type="Proteomes" id="UP000030104">
    <property type="component" value="Unassembled WGS sequence"/>
</dbReference>
<reference evidence="2 3" key="1">
    <citation type="journal article" date="2015" name="Mol. Plant Microbe Interact.">
        <title>Genome, transcriptome, and functional analyses of Penicillium expansum provide new insights into secondary metabolism and pathogenicity.</title>
        <authorList>
            <person name="Ballester A.R."/>
            <person name="Marcet-Houben M."/>
            <person name="Levin E."/>
            <person name="Sela N."/>
            <person name="Selma-Lazaro C."/>
            <person name="Carmona L."/>
            <person name="Wisniewski M."/>
            <person name="Droby S."/>
            <person name="Gonzalez-Candelas L."/>
            <person name="Gabaldon T."/>
        </authorList>
    </citation>
    <scope>NUCLEOTIDE SEQUENCE [LARGE SCALE GENOMIC DNA]</scope>
    <source>
        <strain evidence="2 3">PHI-1</strain>
    </source>
</reference>
<sequence>MSEESTGQSREEHKSPGSLNCNRGRIRALIQTRDGERHYFSGTVSTDLSLTVNNAQVVYFDLAEDKPYCQGFKALVGPIYANFWWQGGAIHLSGRLLHPIDDTIEVSGEGWWGDIDNREYEENGEERYSDESDDPRA</sequence>
<name>A0A0A2K6X3_PENIT</name>
<dbReference type="PhylomeDB" id="A0A0A2K6X3"/>
<dbReference type="HOGENOM" id="CLU_1865803_0_0_1"/>